<comment type="similarity">
    <text evidence="1">Belongs to the cycloisomerase 2 family.</text>
</comment>
<dbReference type="STRING" id="1220554.GCA_001552135_01186"/>
<keyword evidence="4" id="KW-1185">Reference proteome</keyword>
<dbReference type="GO" id="GO:0017057">
    <property type="term" value="F:6-phosphogluconolactonase activity"/>
    <property type="evidence" value="ECO:0007669"/>
    <property type="project" value="TreeGrafter"/>
</dbReference>
<dbReference type="Proteomes" id="UP000323380">
    <property type="component" value="Unassembled WGS sequence"/>
</dbReference>
<dbReference type="GO" id="GO:0005829">
    <property type="term" value="C:cytosol"/>
    <property type="evidence" value="ECO:0007669"/>
    <property type="project" value="TreeGrafter"/>
</dbReference>
<feature type="region of interest" description="Disordered" evidence="2">
    <location>
        <begin position="127"/>
        <end position="161"/>
    </location>
</feature>
<comment type="caution">
    <text evidence="3">The sequence shown here is derived from an EMBL/GenBank/DDBJ whole genome shotgun (WGS) entry which is preliminary data.</text>
</comment>
<sequence>MGERAFWVGTYTGGAGRGAGIYRVTRRDDGVLTAPLLAAEAVSPSYLAVRPGGDVLYAVREEDEGGVVAFDASGVASGGRLREIGSRAAGALPCHLHVPPGARHLVVADYGSGTVRAVPLGPDGAFAGEPAVAEGHGGGPRADRQEGPHAHASASAPDGTVLTTDLGADLVRSFRIEGGALRLAGETPVPPGSGPRHLVVHPGGYVHVVTELAATVLVLRPVDGYARLEVVAETPVTAAPAGGTPLPGAIGLGGGGRFVYTSTRGADVVTAHRVLDGGAALAAVADVPSGGRGPRDLHVDDAWTDGAWMHVANQHDDTVATFRIGADGVPVPAGPPLEVPSPVCVIPA</sequence>
<dbReference type="PANTHER" id="PTHR30344">
    <property type="entry name" value="6-PHOSPHOGLUCONOLACTONASE-RELATED"/>
    <property type="match status" value="1"/>
</dbReference>
<dbReference type="EMBL" id="VSFG01000009">
    <property type="protein sequence ID" value="TYB42095.1"/>
    <property type="molecule type" value="Genomic_DNA"/>
</dbReference>
<accession>A0A5D0NCY8</accession>
<dbReference type="PANTHER" id="PTHR30344:SF1">
    <property type="entry name" value="6-PHOSPHOGLUCONOLACTONASE"/>
    <property type="match status" value="1"/>
</dbReference>
<evidence type="ECO:0000313" key="4">
    <source>
        <dbReference type="Proteomes" id="UP000323380"/>
    </source>
</evidence>
<dbReference type="Pfam" id="PF10282">
    <property type="entry name" value="Lactonase"/>
    <property type="match status" value="1"/>
</dbReference>
<dbReference type="InterPro" id="IPR019405">
    <property type="entry name" value="Lactonase_7-beta_prop"/>
</dbReference>
<protein>
    <submittedName>
        <fullName evidence="3">Lactonase family protein</fullName>
    </submittedName>
</protein>
<proteinExistence type="inferred from homology"/>
<name>A0A5D0NCY8_9ACTN</name>
<dbReference type="InterPro" id="IPR011048">
    <property type="entry name" value="Haem_d1_sf"/>
</dbReference>
<dbReference type="AlphaFoldDB" id="A0A5D0NCY8"/>
<evidence type="ECO:0000313" key="3">
    <source>
        <dbReference type="EMBL" id="TYB42095.1"/>
    </source>
</evidence>
<dbReference type="SUPFAM" id="SSF51004">
    <property type="entry name" value="C-terminal (heme d1) domain of cytochrome cd1-nitrite reductase"/>
    <property type="match status" value="1"/>
</dbReference>
<evidence type="ECO:0000256" key="2">
    <source>
        <dbReference type="SAM" id="MobiDB-lite"/>
    </source>
</evidence>
<dbReference type="Gene3D" id="2.130.10.10">
    <property type="entry name" value="YVTN repeat-like/Quinoprotein amine dehydrogenase"/>
    <property type="match status" value="1"/>
</dbReference>
<organism evidence="3 4">
    <name type="scientific">Actinomadura chibensis</name>
    <dbReference type="NCBI Taxonomy" id="392828"/>
    <lineage>
        <taxon>Bacteria</taxon>
        <taxon>Bacillati</taxon>
        <taxon>Actinomycetota</taxon>
        <taxon>Actinomycetes</taxon>
        <taxon>Streptosporangiales</taxon>
        <taxon>Thermomonosporaceae</taxon>
        <taxon>Actinomadura</taxon>
    </lineage>
</organism>
<gene>
    <name evidence="3" type="ORF">FXF69_34215</name>
</gene>
<evidence type="ECO:0000256" key="1">
    <source>
        <dbReference type="ARBA" id="ARBA00005564"/>
    </source>
</evidence>
<dbReference type="InterPro" id="IPR015943">
    <property type="entry name" value="WD40/YVTN_repeat-like_dom_sf"/>
</dbReference>
<reference evidence="3 4" key="1">
    <citation type="submission" date="2019-08" db="EMBL/GenBank/DDBJ databases">
        <title>Actinomadura sp. nov. CYP1-5 isolated from mountain soil.</title>
        <authorList>
            <person name="Songsumanus A."/>
            <person name="Kuncharoen N."/>
            <person name="Kudo T."/>
            <person name="Yuki M."/>
            <person name="Igarashi Y."/>
            <person name="Tanasupawat S."/>
        </authorList>
    </citation>
    <scope>NUCLEOTIDE SEQUENCE [LARGE SCALE GENOMIC DNA]</scope>
    <source>
        <strain evidence="3 4">JCM 14158</strain>
    </source>
</reference>
<dbReference type="InterPro" id="IPR050282">
    <property type="entry name" value="Cycloisomerase_2"/>
</dbReference>